<proteinExistence type="predicted"/>
<accession>A0A2P7BQJ1</accession>
<gene>
    <name evidence="1" type="ORF">CU102_12295</name>
</gene>
<name>A0A2P7BQJ1_9HYPH</name>
<dbReference type="AlphaFoldDB" id="A0A2P7BQJ1"/>
<comment type="caution">
    <text evidence="1">The sequence shown here is derived from an EMBL/GenBank/DDBJ whole genome shotgun (WGS) entry which is preliminary data.</text>
</comment>
<dbReference type="OrthoDB" id="7067985at2"/>
<reference evidence="2" key="1">
    <citation type="submission" date="2017-11" db="EMBL/GenBank/DDBJ databases">
        <authorList>
            <person name="Kuznetsova I."/>
            <person name="Sazanova A."/>
            <person name="Chirak E."/>
            <person name="Safronova V."/>
            <person name="Willems A."/>
        </authorList>
    </citation>
    <scope>NUCLEOTIDE SEQUENCE [LARGE SCALE GENOMIC DNA]</scope>
    <source>
        <strain evidence="2">STM 196</strain>
    </source>
</reference>
<dbReference type="EMBL" id="PGGO01000008">
    <property type="protein sequence ID" value="PSH68719.1"/>
    <property type="molecule type" value="Genomic_DNA"/>
</dbReference>
<evidence type="ECO:0000313" key="2">
    <source>
        <dbReference type="Proteomes" id="UP000241444"/>
    </source>
</evidence>
<keyword evidence="2" id="KW-1185">Reference proteome</keyword>
<protein>
    <submittedName>
        <fullName evidence="1">Uncharacterized protein</fullName>
    </submittedName>
</protein>
<evidence type="ECO:0000313" key="1">
    <source>
        <dbReference type="EMBL" id="PSH68719.1"/>
    </source>
</evidence>
<sequence>MDRLKGFSSWKVSEFTSNRSSAVRVHPIDWDKTARPNGFAHLNEQYAIYTPWQFSISANQDGRVHGLLIDNCFYIVWLDHHHAVYPAT</sequence>
<organism evidence="1 2">
    <name type="scientific">Phyllobacterium brassicacearum</name>
    <dbReference type="NCBI Taxonomy" id="314235"/>
    <lineage>
        <taxon>Bacteria</taxon>
        <taxon>Pseudomonadati</taxon>
        <taxon>Pseudomonadota</taxon>
        <taxon>Alphaproteobacteria</taxon>
        <taxon>Hyphomicrobiales</taxon>
        <taxon>Phyllobacteriaceae</taxon>
        <taxon>Phyllobacterium</taxon>
    </lineage>
</organism>
<dbReference type="Proteomes" id="UP000241444">
    <property type="component" value="Unassembled WGS sequence"/>
</dbReference>